<dbReference type="InterPro" id="IPR036691">
    <property type="entry name" value="Endo/exonu/phosph_ase_sf"/>
</dbReference>
<dbReference type="SUPFAM" id="SSF53098">
    <property type="entry name" value="Ribonuclease H-like"/>
    <property type="match status" value="1"/>
</dbReference>
<reference evidence="3 4" key="3">
    <citation type="submission" date="2019-11" db="EMBL/GenBank/DDBJ databases">
        <title>A de novo genome assembly of a pear dwarfing rootstock.</title>
        <authorList>
            <person name="Wang F."/>
            <person name="Wang J."/>
            <person name="Li S."/>
            <person name="Zhang Y."/>
            <person name="Fang M."/>
            <person name="Ma L."/>
            <person name="Zhao Y."/>
            <person name="Jiang S."/>
        </authorList>
    </citation>
    <scope>NUCLEOTIDE SEQUENCE [LARGE SCALE GENOMIC DNA]</scope>
    <source>
        <strain evidence="3">S2</strain>
        <tissue evidence="3">Leaf</tissue>
    </source>
</reference>
<feature type="domain" description="RNase H type-1" evidence="2">
    <location>
        <begin position="505"/>
        <end position="614"/>
    </location>
</feature>
<dbReference type="OrthoDB" id="1166192at2759"/>
<gene>
    <name evidence="3" type="ORF">D8674_017029</name>
</gene>
<dbReference type="InterPro" id="IPR002156">
    <property type="entry name" value="RNaseH_domain"/>
</dbReference>
<dbReference type="Gene3D" id="3.60.10.10">
    <property type="entry name" value="Endonuclease/exonuclease/phosphatase"/>
    <property type="match status" value="1"/>
</dbReference>
<sequence length="615" mass="69226">MGDPLGSSRVSSQKQNREGVAGAQSGQHRAMEESSPRCGRAQRIVMVNDDEDCLLLLSYEKLFEICFYCGRKMSDKHSCPTDFDNNECLLVDRIFEDKPLVCPANFLVSPDDGETKMRDEMVQEQMEDEDGWNIMPVKMSKSASRGSSFKGGSGSGTAGGKCVMSEKSTDNKLKGKGVKEFTDLETNEYKQTNTNFMCTFVYAYPQKHLQPHLWKDFLDLTPYIPRFRPWLLVGDFNNITNLAEKIGGNKTISNYMIELNRFLSEGNLISIPASGVLFTWCNGHKDNTVIYERLDRAIANSDWINLYPKASLHKYPIFGSDHSPILLDTNSMYNTNGAGDGLENAFVKDFKQRFTASLTPSNSYINDFLNIIDPCLNEIHNASLNQPILDDDVLRAVKSICALKSPRLDGIHAIFYQNYWDLVGHLITNMVKDFFSTGSSLSFAKQVWNSPAIPNSVKMNQSLNFNDWEYWAAHSQRSSELSNDRVIKVGTIRWSPPKVGFVKLNFDGSVVNQQGTSGFVIRNEMGSHFIAGARRFGQTTINVAECLALSDGLWMAKANGLKHIIVEGDSKLVIEAIRGSYHASWRLKTILADIRRLSNSFEVICWKHVFREANF</sequence>
<protein>
    <recommendedName>
        <fullName evidence="2">RNase H type-1 domain-containing protein</fullName>
    </recommendedName>
</protein>
<dbReference type="SUPFAM" id="SSF56219">
    <property type="entry name" value="DNase I-like"/>
    <property type="match status" value="1"/>
</dbReference>
<dbReference type="InterPro" id="IPR044730">
    <property type="entry name" value="RNase_H-like_dom_plant"/>
</dbReference>
<evidence type="ECO:0000259" key="2">
    <source>
        <dbReference type="Pfam" id="PF13456"/>
    </source>
</evidence>
<dbReference type="CDD" id="cd06222">
    <property type="entry name" value="RNase_H_like"/>
    <property type="match status" value="1"/>
</dbReference>
<feature type="region of interest" description="Disordered" evidence="1">
    <location>
        <begin position="142"/>
        <end position="161"/>
    </location>
</feature>
<reference evidence="4" key="2">
    <citation type="submission" date="2019-10" db="EMBL/GenBank/DDBJ databases">
        <title>A de novo genome assembly of a pear dwarfing rootstock.</title>
        <authorList>
            <person name="Wang F."/>
            <person name="Wang J."/>
            <person name="Li S."/>
            <person name="Zhang Y."/>
            <person name="Fang M."/>
            <person name="Ma L."/>
            <person name="Zhao Y."/>
            <person name="Jiang S."/>
        </authorList>
    </citation>
    <scope>NUCLEOTIDE SEQUENCE [LARGE SCALE GENOMIC DNA]</scope>
</reference>
<dbReference type="InterPro" id="IPR053151">
    <property type="entry name" value="RNase_H-like"/>
</dbReference>
<comment type="caution">
    <text evidence="3">The sequence shown here is derived from an EMBL/GenBank/DDBJ whole genome shotgun (WGS) entry which is preliminary data.</text>
</comment>
<dbReference type="PANTHER" id="PTHR47723">
    <property type="entry name" value="OS05G0353850 PROTEIN"/>
    <property type="match status" value="1"/>
</dbReference>
<name>A0A5N5HBI8_9ROSA</name>
<dbReference type="InterPro" id="IPR012337">
    <property type="entry name" value="RNaseH-like_sf"/>
</dbReference>
<dbReference type="Proteomes" id="UP000327157">
    <property type="component" value="Chromosome 16"/>
</dbReference>
<evidence type="ECO:0000256" key="1">
    <source>
        <dbReference type="SAM" id="MobiDB-lite"/>
    </source>
</evidence>
<evidence type="ECO:0000313" key="3">
    <source>
        <dbReference type="EMBL" id="KAB2625369.1"/>
    </source>
</evidence>
<keyword evidence="4" id="KW-1185">Reference proteome</keyword>
<accession>A0A5N5HBI8</accession>
<dbReference type="EMBL" id="SMOL01000160">
    <property type="protein sequence ID" value="KAB2625369.1"/>
    <property type="molecule type" value="Genomic_DNA"/>
</dbReference>
<evidence type="ECO:0000313" key="4">
    <source>
        <dbReference type="Proteomes" id="UP000327157"/>
    </source>
</evidence>
<dbReference type="Pfam" id="PF13456">
    <property type="entry name" value="RVT_3"/>
    <property type="match status" value="1"/>
</dbReference>
<feature type="compositionally biased region" description="Gly residues" evidence="1">
    <location>
        <begin position="149"/>
        <end position="159"/>
    </location>
</feature>
<dbReference type="PANTHER" id="PTHR47723:SF23">
    <property type="entry name" value="REVERSE TRANSCRIPTASE-LIKE PROTEIN"/>
    <property type="match status" value="1"/>
</dbReference>
<reference evidence="3 4" key="1">
    <citation type="submission" date="2019-09" db="EMBL/GenBank/DDBJ databases">
        <authorList>
            <person name="Ou C."/>
        </authorList>
    </citation>
    <scope>NUCLEOTIDE SEQUENCE [LARGE SCALE GENOMIC DNA]</scope>
    <source>
        <strain evidence="3">S2</strain>
        <tissue evidence="3">Leaf</tissue>
    </source>
</reference>
<dbReference type="InterPro" id="IPR036397">
    <property type="entry name" value="RNaseH_sf"/>
</dbReference>
<proteinExistence type="predicted"/>
<dbReference type="GO" id="GO:0004523">
    <property type="term" value="F:RNA-DNA hybrid ribonuclease activity"/>
    <property type="evidence" value="ECO:0007669"/>
    <property type="project" value="InterPro"/>
</dbReference>
<feature type="region of interest" description="Disordered" evidence="1">
    <location>
        <begin position="1"/>
        <end position="35"/>
    </location>
</feature>
<dbReference type="GO" id="GO:0003676">
    <property type="term" value="F:nucleic acid binding"/>
    <property type="evidence" value="ECO:0007669"/>
    <property type="project" value="InterPro"/>
</dbReference>
<dbReference type="Gene3D" id="3.30.420.10">
    <property type="entry name" value="Ribonuclease H-like superfamily/Ribonuclease H"/>
    <property type="match status" value="1"/>
</dbReference>
<dbReference type="AlphaFoldDB" id="A0A5N5HBI8"/>
<organism evidence="3 4">
    <name type="scientific">Pyrus ussuriensis x Pyrus communis</name>
    <dbReference type="NCBI Taxonomy" id="2448454"/>
    <lineage>
        <taxon>Eukaryota</taxon>
        <taxon>Viridiplantae</taxon>
        <taxon>Streptophyta</taxon>
        <taxon>Embryophyta</taxon>
        <taxon>Tracheophyta</taxon>
        <taxon>Spermatophyta</taxon>
        <taxon>Magnoliopsida</taxon>
        <taxon>eudicotyledons</taxon>
        <taxon>Gunneridae</taxon>
        <taxon>Pentapetalae</taxon>
        <taxon>rosids</taxon>
        <taxon>fabids</taxon>
        <taxon>Rosales</taxon>
        <taxon>Rosaceae</taxon>
        <taxon>Amygdaloideae</taxon>
        <taxon>Maleae</taxon>
        <taxon>Pyrus</taxon>
    </lineage>
</organism>